<sequence length="147" mass="15836">MRARQPCALAAHGGWERRCTMRKRCAGSWPCWSTHVDRLLRSDAGAGRALAAREVAHSRALAARLCRTIALRSSAGCFVDCALVAYPARLLAETSRDACGVMLRTMRAGRATLRAASCAAAAIFVVVAPTAAPASLRRCRDGWSEFF</sequence>
<gene>
    <name evidence="2" type="ORF">F511_46631</name>
</gene>
<keyword evidence="3" id="KW-1185">Reference proteome</keyword>
<name>A0A2Z6ZT22_9LAMI</name>
<evidence type="ECO:0000256" key="1">
    <source>
        <dbReference type="SAM" id="Phobius"/>
    </source>
</evidence>
<dbReference type="AlphaFoldDB" id="A0A2Z6ZT22"/>
<protein>
    <submittedName>
        <fullName evidence="2">Uncharacterized protein</fullName>
    </submittedName>
</protein>
<dbReference type="EMBL" id="KV131359">
    <property type="protein sequence ID" value="KZT76345.1"/>
    <property type="molecule type" value="Genomic_DNA"/>
</dbReference>
<dbReference type="Proteomes" id="UP000250235">
    <property type="component" value="Unassembled WGS sequence"/>
</dbReference>
<organism evidence="2 3">
    <name type="scientific">Dorcoceras hygrometricum</name>
    <dbReference type="NCBI Taxonomy" id="472368"/>
    <lineage>
        <taxon>Eukaryota</taxon>
        <taxon>Viridiplantae</taxon>
        <taxon>Streptophyta</taxon>
        <taxon>Embryophyta</taxon>
        <taxon>Tracheophyta</taxon>
        <taxon>Spermatophyta</taxon>
        <taxon>Magnoliopsida</taxon>
        <taxon>eudicotyledons</taxon>
        <taxon>Gunneridae</taxon>
        <taxon>Pentapetalae</taxon>
        <taxon>asterids</taxon>
        <taxon>lamiids</taxon>
        <taxon>Lamiales</taxon>
        <taxon>Gesneriaceae</taxon>
        <taxon>Didymocarpoideae</taxon>
        <taxon>Trichosporeae</taxon>
        <taxon>Loxocarpinae</taxon>
        <taxon>Dorcoceras</taxon>
    </lineage>
</organism>
<keyword evidence="1" id="KW-1133">Transmembrane helix</keyword>
<proteinExistence type="predicted"/>
<reference evidence="2 3" key="1">
    <citation type="journal article" date="2015" name="Proc. Natl. Acad. Sci. U.S.A.">
        <title>The resurrection genome of Boea hygrometrica: A blueprint for survival of dehydration.</title>
        <authorList>
            <person name="Xiao L."/>
            <person name="Yang G."/>
            <person name="Zhang L."/>
            <person name="Yang X."/>
            <person name="Zhao S."/>
            <person name="Ji Z."/>
            <person name="Zhou Q."/>
            <person name="Hu M."/>
            <person name="Wang Y."/>
            <person name="Chen M."/>
            <person name="Xu Y."/>
            <person name="Jin H."/>
            <person name="Xiao X."/>
            <person name="Hu G."/>
            <person name="Bao F."/>
            <person name="Hu Y."/>
            <person name="Wan P."/>
            <person name="Li L."/>
            <person name="Deng X."/>
            <person name="Kuang T."/>
            <person name="Xiang C."/>
            <person name="Zhu J.K."/>
            <person name="Oliver M.J."/>
            <person name="He Y."/>
        </authorList>
    </citation>
    <scope>NUCLEOTIDE SEQUENCE [LARGE SCALE GENOMIC DNA]</scope>
    <source>
        <strain evidence="3">cv. XS01</strain>
    </source>
</reference>
<evidence type="ECO:0000313" key="2">
    <source>
        <dbReference type="EMBL" id="KZT76345.1"/>
    </source>
</evidence>
<keyword evidence="1" id="KW-0472">Membrane</keyword>
<keyword evidence="1" id="KW-0812">Transmembrane</keyword>
<accession>A0A2Z6ZT22</accession>
<evidence type="ECO:0000313" key="3">
    <source>
        <dbReference type="Proteomes" id="UP000250235"/>
    </source>
</evidence>
<feature type="transmembrane region" description="Helical" evidence="1">
    <location>
        <begin position="111"/>
        <end position="132"/>
    </location>
</feature>